<reference evidence="2 4" key="1">
    <citation type="journal article" date="2020" name="Stud. Mycol.">
        <title>101 Dothideomycetes genomes: a test case for predicting lifestyles and emergence of pathogens.</title>
        <authorList>
            <person name="Haridas S."/>
            <person name="Albert R."/>
            <person name="Binder M."/>
            <person name="Bloem J."/>
            <person name="Labutti K."/>
            <person name="Salamov A."/>
            <person name="Andreopoulos B."/>
            <person name="Baker S."/>
            <person name="Barry K."/>
            <person name="Bills G."/>
            <person name="Bluhm B."/>
            <person name="Cannon C."/>
            <person name="Castanera R."/>
            <person name="Culley D."/>
            <person name="Daum C."/>
            <person name="Ezra D."/>
            <person name="Gonzalez J."/>
            <person name="Henrissat B."/>
            <person name="Kuo A."/>
            <person name="Liang C."/>
            <person name="Lipzen A."/>
            <person name="Lutzoni F."/>
            <person name="Magnuson J."/>
            <person name="Mondo S."/>
            <person name="Nolan M."/>
            <person name="Ohm R."/>
            <person name="Pangilinan J."/>
            <person name="Park H.-J."/>
            <person name="Ramirez L."/>
            <person name="Alfaro M."/>
            <person name="Sun H."/>
            <person name="Tritt A."/>
            <person name="Yoshinaga Y."/>
            <person name="Zwiers L.-H."/>
            <person name="Turgeon B."/>
            <person name="Goodwin S."/>
            <person name="Spatafora J."/>
            <person name="Crous P."/>
            <person name="Grigoriev I."/>
        </authorList>
    </citation>
    <scope>NUCLEOTIDE SEQUENCE</scope>
    <source>
        <strain evidence="2 4">CBS 304.34</strain>
    </source>
</reference>
<sequence>MRTRTVLSLTLSLLNLGANASNNTSDISQIFADLGDLPPTGDYSVVYINPDTHKLVEDSIPNLAGHGKRTIDFWIYRYYEDPLVALLRRNNAYGFCKAYCAGEKASVVTKTKTATKTAVVSKATTSCLNSSTATEYTTETSSVTETLTTTTTSTLQFGPSATATFAPRDIKYPPYLRGHNHRDIEAACKVLNKPLPKTTTVTRTKTISSTHIRTFTSVPAVVTHLVTSTPPATILTTAQTDILTTIETSTLTVTAYTTITSVYLHAETSTSFATTTSAVTETITLQTTETTTTTATATVSACPSATYGISGIAVWPLANSAQVVLHRTRLHAALCAIPPLAATDGRSWEPISALPRSARRQIRLQTLLRAPMGLGHTCLGPVGPAT</sequence>
<dbReference type="AlphaFoldDB" id="A0A6A6Y4X0"/>
<evidence type="ECO:0000313" key="4">
    <source>
        <dbReference type="RefSeq" id="XP_033570527.1"/>
    </source>
</evidence>
<reference evidence="4" key="3">
    <citation type="submission" date="2025-04" db="UniProtKB">
        <authorList>
            <consortium name="RefSeq"/>
        </authorList>
    </citation>
    <scope>IDENTIFICATION</scope>
    <source>
        <strain evidence="4">CBS 304.34</strain>
    </source>
</reference>
<gene>
    <name evidence="2 4" type="ORF">BDZ99DRAFT_526485</name>
</gene>
<feature type="chain" id="PRO_5044628858" evidence="1">
    <location>
        <begin position="21"/>
        <end position="386"/>
    </location>
</feature>
<protein>
    <submittedName>
        <fullName evidence="2 4">Uncharacterized protein</fullName>
    </submittedName>
</protein>
<keyword evidence="1" id="KW-0732">Signal</keyword>
<dbReference type="OrthoDB" id="10603439at2759"/>
<dbReference type="Proteomes" id="UP000504636">
    <property type="component" value="Unplaced"/>
</dbReference>
<keyword evidence="3" id="KW-1185">Reference proteome</keyword>
<dbReference type="RefSeq" id="XP_033570527.1">
    <property type="nucleotide sequence ID" value="XM_033726145.1"/>
</dbReference>
<accession>A0A6A6Y4X0</accession>
<reference evidence="4" key="2">
    <citation type="submission" date="2020-04" db="EMBL/GenBank/DDBJ databases">
        <authorList>
            <consortium name="NCBI Genome Project"/>
        </authorList>
    </citation>
    <scope>NUCLEOTIDE SEQUENCE</scope>
    <source>
        <strain evidence="4">CBS 304.34</strain>
    </source>
</reference>
<evidence type="ECO:0000313" key="3">
    <source>
        <dbReference type="Proteomes" id="UP000504636"/>
    </source>
</evidence>
<organism evidence="2">
    <name type="scientific">Mytilinidion resinicola</name>
    <dbReference type="NCBI Taxonomy" id="574789"/>
    <lineage>
        <taxon>Eukaryota</taxon>
        <taxon>Fungi</taxon>
        <taxon>Dikarya</taxon>
        <taxon>Ascomycota</taxon>
        <taxon>Pezizomycotina</taxon>
        <taxon>Dothideomycetes</taxon>
        <taxon>Pleosporomycetidae</taxon>
        <taxon>Mytilinidiales</taxon>
        <taxon>Mytilinidiaceae</taxon>
        <taxon>Mytilinidion</taxon>
    </lineage>
</organism>
<evidence type="ECO:0000256" key="1">
    <source>
        <dbReference type="SAM" id="SignalP"/>
    </source>
</evidence>
<proteinExistence type="predicted"/>
<dbReference type="GeneID" id="54467038"/>
<dbReference type="EMBL" id="MU003717">
    <property type="protein sequence ID" value="KAF2803563.1"/>
    <property type="molecule type" value="Genomic_DNA"/>
</dbReference>
<name>A0A6A6Y4X0_9PEZI</name>
<feature type="signal peptide" evidence="1">
    <location>
        <begin position="1"/>
        <end position="20"/>
    </location>
</feature>
<evidence type="ECO:0000313" key="2">
    <source>
        <dbReference type="EMBL" id="KAF2803563.1"/>
    </source>
</evidence>